<dbReference type="Pfam" id="PF05354">
    <property type="entry name" value="Phage_attach"/>
    <property type="match status" value="1"/>
</dbReference>
<evidence type="ECO:0000313" key="1">
    <source>
        <dbReference type="EMBL" id="MCL6286193.1"/>
    </source>
</evidence>
<sequence length="100" mass="11454">MAIKALRNVAKAVNRIFGEPAIRVRFDTDTEEPVSVIFQESYADFDIDGVQVSNRQPTAWIHDTVNIDSRDLLRYGGVDYRISYLEPDGYGLVRLYLELD</sequence>
<comment type="caution">
    <text evidence="1">The sequence shown here is derived from an EMBL/GenBank/DDBJ whole genome shotgun (WGS) entry which is preliminary data.</text>
</comment>
<dbReference type="InterPro" id="IPR053734">
    <property type="entry name" value="Phage_Head-Tail_Connect_sf"/>
</dbReference>
<proteinExistence type="predicted"/>
<accession>A0ABT0Q8I4</accession>
<keyword evidence="2" id="KW-1185">Reference proteome</keyword>
<dbReference type="InterPro" id="IPR008018">
    <property type="entry name" value="Phage_tail_attach_FII"/>
</dbReference>
<organism evidence="1 2">
    <name type="scientific">Ruegeria spongiae</name>
    <dbReference type="NCBI Taxonomy" id="2942209"/>
    <lineage>
        <taxon>Bacteria</taxon>
        <taxon>Pseudomonadati</taxon>
        <taxon>Pseudomonadota</taxon>
        <taxon>Alphaproteobacteria</taxon>
        <taxon>Rhodobacterales</taxon>
        <taxon>Roseobacteraceae</taxon>
        <taxon>Ruegeria</taxon>
    </lineage>
</organism>
<name>A0ABT0Q8I4_9RHOB</name>
<protein>
    <submittedName>
        <fullName evidence="1">Uncharacterized protein</fullName>
    </submittedName>
</protein>
<dbReference type="Gene3D" id="2.40.10.180">
    <property type="entry name" value="Phage tail proteins"/>
    <property type="match status" value="1"/>
</dbReference>
<dbReference type="Proteomes" id="UP001203880">
    <property type="component" value="Unassembled WGS sequence"/>
</dbReference>
<evidence type="ECO:0000313" key="2">
    <source>
        <dbReference type="Proteomes" id="UP001203880"/>
    </source>
</evidence>
<dbReference type="RefSeq" id="WP_249713676.1">
    <property type="nucleotide sequence ID" value="NZ_JAMFMB010000065.1"/>
</dbReference>
<gene>
    <name evidence="1" type="ORF">M3P21_22120</name>
</gene>
<dbReference type="EMBL" id="JAMFMB010000065">
    <property type="protein sequence ID" value="MCL6286193.1"/>
    <property type="molecule type" value="Genomic_DNA"/>
</dbReference>
<reference evidence="1" key="1">
    <citation type="submission" date="2022-05" db="EMBL/GenBank/DDBJ databases">
        <authorList>
            <person name="Park J.-S."/>
        </authorList>
    </citation>
    <scope>NUCLEOTIDE SEQUENCE</scope>
    <source>
        <strain evidence="1">2012CJ41-6</strain>
    </source>
</reference>